<name>A0A1L7XU84_9HELO</name>
<evidence type="ECO:0000256" key="1">
    <source>
        <dbReference type="SAM" id="MobiDB-lite"/>
    </source>
</evidence>
<feature type="region of interest" description="Disordered" evidence="1">
    <location>
        <begin position="18"/>
        <end position="179"/>
    </location>
</feature>
<feature type="compositionally biased region" description="Basic and acidic residues" evidence="1">
    <location>
        <begin position="153"/>
        <end position="173"/>
    </location>
</feature>
<gene>
    <name evidence="2" type="ORF">PAC_18488</name>
</gene>
<sequence length="179" mass="19525">MSRLENYITKAIKLTYHETETSKPKSLTKTTSKEEPASESASSAKADPVLEILAATKLEPLNPSGAITLTPTKTLESTHIAPLQEDGKEDEPTPSTEVREKLHVGDKPESKTAGKFLYEKLEESSNSNIDVATPSETKTTELSSSSTPATKTETPDHKLSLKEKLKASGEKIKDKLHKH</sequence>
<feature type="compositionally biased region" description="Low complexity" evidence="1">
    <location>
        <begin position="133"/>
        <end position="148"/>
    </location>
</feature>
<dbReference type="AlphaFoldDB" id="A0A1L7XU84"/>
<protein>
    <submittedName>
        <fullName evidence="2">Uncharacterized protein</fullName>
    </submittedName>
</protein>
<dbReference type="Proteomes" id="UP000184330">
    <property type="component" value="Unassembled WGS sequence"/>
</dbReference>
<evidence type="ECO:0000313" key="3">
    <source>
        <dbReference type="Proteomes" id="UP000184330"/>
    </source>
</evidence>
<dbReference type="EMBL" id="FJOG01000057">
    <property type="protein sequence ID" value="CZR68589.1"/>
    <property type="molecule type" value="Genomic_DNA"/>
</dbReference>
<accession>A0A1L7XU84</accession>
<feature type="compositionally biased region" description="Polar residues" evidence="1">
    <location>
        <begin position="65"/>
        <end position="77"/>
    </location>
</feature>
<organism evidence="2 3">
    <name type="scientific">Phialocephala subalpina</name>
    <dbReference type="NCBI Taxonomy" id="576137"/>
    <lineage>
        <taxon>Eukaryota</taxon>
        <taxon>Fungi</taxon>
        <taxon>Dikarya</taxon>
        <taxon>Ascomycota</taxon>
        <taxon>Pezizomycotina</taxon>
        <taxon>Leotiomycetes</taxon>
        <taxon>Helotiales</taxon>
        <taxon>Mollisiaceae</taxon>
        <taxon>Phialocephala</taxon>
        <taxon>Phialocephala fortinii species complex</taxon>
    </lineage>
</organism>
<dbReference type="OrthoDB" id="10441561at2759"/>
<keyword evidence="3" id="KW-1185">Reference proteome</keyword>
<reference evidence="2 3" key="1">
    <citation type="submission" date="2016-03" db="EMBL/GenBank/DDBJ databases">
        <authorList>
            <person name="Ploux O."/>
        </authorList>
    </citation>
    <scope>NUCLEOTIDE SEQUENCE [LARGE SCALE GENOMIC DNA]</scope>
    <source>
        <strain evidence="2 3">UAMH 11012</strain>
    </source>
</reference>
<evidence type="ECO:0000313" key="2">
    <source>
        <dbReference type="EMBL" id="CZR68589.1"/>
    </source>
</evidence>
<feature type="compositionally biased region" description="Basic and acidic residues" evidence="1">
    <location>
        <begin position="97"/>
        <end position="123"/>
    </location>
</feature>
<proteinExistence type="predicted"/>